<organism evidence="1 2">
    <name type="scientific">Brachionus plicatilis</name>
    <name type="common">Marine rotifer</name>
    <name type="synonym">Brachionus muelleri</name>
    <dbReference type="NCBI Taxonomy" id="10195"/>
    <lineage>
        <taxon>Eukaryota</taxon>
        <taxon>Metazoa</taxon>
        <taxon>Spiralia</taxon>
        <taxon>Gnathifera</taxon>
        <taxon>Rotifera</taxon>
        <taxon>Eurotatoria</taxon>
        <taxon>Monogononta</taxon>
        <taxon>Pseudotrocha</taxon>
        <taxon>Ploima</taxon>
        <taxon>Brachionidae</taxon>
        <taxon>Brachionus</taxon>
    </lineage>
</organism>
<dbReference type="AlphaFoldDB" id="A0A3M7PLN8"/>
<proteinExistence type="predicted"/>
<evidence type="ECO:0000313" key="2">
    <source>
        <dbReference type="Proteomes" id="UP000276133"/>
    </source>
</evidence>
<keyword evidence="2" id="KW-1185">Reference proteome</keyword>
<dbReference type="Proteomes" id="UP000276133">
    <property type="component" value="Unassembled WGS sequence"/>
</dbReference>
<gene>
    <name evidence="1" type="ORF">BpHYR1_018249</name>
</gene>
<dbReference type="EMBL" id="REGN01009956">
    <property type="protein sequence ID" value="RNA00023.1"/>
    <property type="molecule type" value="Genomic_DNA"/>
</dbReference>
<reference evidence="1 2" key="1">
    <citation type="journal article" date="2018" name="Sci. Rep.">
        <title>Genomic signatures of local adaptation to the degree of environmental predictability in rotifers.</title>
        <authorList>
            <person name="Franch-Gras L."/>
            <person name="Hahn C."/>
            <person name="Garcia-Roger E.M."/>
            <person name="Carmona M.J."/>
            <person name="Serra M."/>
            <person name="Gomez A."/>
        </authorList>
    </citation>
    <scope>NUCLEOTIDE SEQUENCE [LARGE SCALE GENOMIC DNA]</scope>
    <source>
        <strain evidence="1">HYR1</strain>
    </source>
</reference>
<evidence type="ECO:0000313" key="1">
    <source>
        <dbReference type="EMBL" id="RNA00023.1"/>
    </source>
</evidence>
<name>A0A3M7PLN8_BRAPC</name>
<sequence>MPYYIHYYNIHSNHKRPPSRPSPQTSLAVAYIYFSTEFKLFGIVKFKCILQQKAFNGLSF</sequence>
<protein>
    <submittedName>
        <fullName evidence="1">Uncharacterized protein</fullName>
    </submittedName>
</protein>
<comment type="caution">
    <text evidence="1">The sequence shown here is derived from an EMBL/GenBank/DDBJ whole genome shotgun (WGS) entry which is preliminary data.</text>
</comment>
<accession>A0A3M7PLN8</accession>